<name>S5SZ26_9CORY</name>
<protein>
    <recommendedName>
        <fullName evidence="3">SGNH hydrolase-type esterase domain-containing protein</fullName>
    </recommendedName>
</protein>
<dbReference type="Pfam" id="PF13472">
    <property type="entry name" value="Lipase_GDSL_2"/>
    <property type="match status" value="1"/>
</dbReference>
<evidence type="ECO:0000259" key="3">
    <source>
        <dbReference type="Pfam" id="PF13472"/>
    </source>
</evidence>
<feature type="disulfide bond" evidence="2">
    <location>
        <begin position="134"/>
        <end position="147"/>
    </location>
</feature>
<keyword evidence="2" id="KW-1015">Disulfide bond</keyword>
<evidence type="ECO:0000256" key="2">
    <source>
        <dbReference type="PIRSR" id="PIRSR637460-2"/>
    </source>
</evidence>
<dbReference type="HOGENOM" id="CLU_038449_1_0_11"/>
<dbReference type="Gene3D" id="3.40.50.1110">
    <property type="entry name" value="SGNH hydrolase"/>
    <property type="match status" value="1"/>
</dbReference>
<feature type="active site" description="Nucleophile" evidence="1">
    <location>
        <position position="43"/>
    </location>
</feature>
<dbReference type="AlphaFoldDB" id="S5SZ26"/>
<dbReference type="PANTHER" id="PTHR37981:SF1">
    <property type="entry name" value="SGNH HYDROLASE-TYPE ESTERASE DOMAIN-CONTAINING PROTEIN"/>
    <property type="match status" value="1"/>
</dbReference>
<dbReference type="InterPro" id="IPR036514">
    <property type="entry name" value="SGNH_hydro_sf"/>
</dbReference>
<feature type="active site" evidence="1">
    <location>
        <position position="266"/>
    </location>
</feature>
<keyword evidence="5" id="KW-1185">Reference proteome</keyword>
<dbReference type="InterPro" id="IPR037460">
    <property type="entry name" value="SEST-like"/>
</dbReference>
<feature type="disulfide bond" evidence="2">
    <location>
        <begin position="197"/>
        <end position="245"/>
    </location>
</feature>
<dbReference type="PATRIC" id="fig|1224163.3.peg.12"/>
<dbReference type="SUPFAM" id="SSF52266">
    <property type="entry name" value="SGNH hydrolase"/>
    <property type="match status" value="1"/>
</dbReference>
<dbReference type="InterPro" id="IPR013830">
    <property type="entry name" value="SGNH_hydro"/>
</dbReference>
<dbReference type="RefSeq" id="WP_020933430.1">
    <property type="nucleotide sequence ID" value="NC_021915.1"/>
</dbReference>
<accession>S5SZ26</accession>
<evidence type="ECO:0000313" key="5">
    <source>
        <dbReference type="Proteomes" id="UP000015388"/>
    </source>
</evidence>
<reference evidence="4 5" key="1">
    <citation type="submission" date="2012-11" db="EMBL/GenBank/DDBJ databases">
        <title>The complete genome sequence of Corynebacterium maris Coryn-1 (=DSM 45190).</title>
        <authorList>
            <person name="Schaffert L."/>
            <person name="Albersmeier A."/>
            <person name="Kalinowski J."/>
            <person name="Ruckert C."/>
        </authorList>
    </citation>
    <scope>NUCLEOTIDE SEQUENCE [LARGE SCALE GENOMIC DNA]</scope>
    <source>
        <strain evidence="5">Coryn-1</strain>
    </source>
</reference>
<evidence type="ECO:0000313" key="4">
    <source>
        <dbReference type="EMBL" id="AGS33495.1"/>
    </source>
</evidence>
<dbReference type="Proteomes" id="UP000015388">
    <property type="component" value="Chromosome"/>
</dbReference>
<organism evidence="4 5">
    <name type="scientific">Corynebacterium maris DSM 45190</name>
    <dbReference type="NCBI Taxonomy" id="1224163"/>
    <lineage>
        <taxon>Bacteria</taxon>
        <taxon>Bacillati</taxon>
        <taxon>Actinomycetota</taxon>
        <taxon>Actinomycetes</taxon>
        <taxon>Mycobacteriales</taxon>
        <taxon>Corynebacteriaceae</taxon>
        <taxon>Corynebacterium</taxon>
    </lineage>
</organism>
<gene>
    <name evidence="4" type="ORF">B841_00060</name>
</gene>
<evidence type="ECO:0000256" key="1">
    <source>
        <dbReference type="PIRSR" id="PIRSR637460-1"/>
    </source>
</evidence>
<dbReference type="EMBL" id="CP003924">
    <property type="protein sequence ID" value="AGS33495.1"/>
    <property type="molecule type" value="Genomic_DNA"/>
</dbReference>
<dbReference type="CDD" id="cd01823">
    <property type="entry name" value="SEST_like"/>
    <property type="match status" value="1"/>
</dbReference>
<sequence length="283" mass="29739">MTTALLAGLALTACTAELDPAEDAAAPTPEPDPVQTYLALGDSYAALGSRESPITGPEVCQRSADNYPSHVLQDAQVEGQDVSCGGAVTDDVLEPWATETEDIPAQIDALTDDTDVVTLSIGGNDIGFGLIVGCFVEAIESNQTSDCGTLLQESTDAQFAELPAQLDRVYEAIDDRAPDARVIATGYMPLLAPGDECVEVAAISPADREWIISLTDELNQQVRDAAERHGGTAVLPAGVENHTGCAEPAERWVDFFGFATDAYPMHPTSAGQKAMADTVLAEL</sequence>
<dbReference type="GO" id="GO:0004806">
    <property type="term" value="F:triacylglycerol lipase activity"/>
    <property type="evidence" value="ECO:0007669"/>
    <property type="project" value="TreeGrafter"/>
</dbReference>
<dbReference type="eggNOG" id="COG2755">
    <property type="taxonomic scope" value="Bacteria"/>
</dbReference>
<dbReference type="GO" id="GO:0019433">
    <property type="term" value="P:triglyceride catabolic process"/>
    <property type="evidence" value="ECO:0007669"/>
    <property type="project" value="TreeGrafter"/>
</dbReference>
<dbReference type="PANTHER" id="PTHR37981">
    <property type="entry name" value="LIPASE 2"/>
    <property type="match status" value="1"/>
</dbReference>
<proteinExistence type="predicted"/>
<dbReference type="KEGG" id="cmd:B841_00060"/>
<feature type="domain" description="SGNH hydrolase-type esterase" evidence="3">
    <location>
        <begin position="39"/>
        <end position="274"/>
    </location>
</feature>
<dbReference type="STRING" id="1224163.B841_00060"/>
<feature type="disulfide bond" evidence="2">
    <location>
        <begin position="60"/>
        <end position="84"/>
    </location>
</feature>